<gene>
    <name evidence="3" type="ORF">C7B64_23450</name>
</gene>
<evidence type="ECO:0000259" key="2">
    <source>
        <dbReference type="Pfam" id="PF04536"/>
    </source>
</evidence>
<reference evidence="3 4" key="1">
    <citation type="submission" date="2018-02" db="EMBL/GenBank/DDBJ databases">
        <authorList>
            <person name="Cohen D.B."/>
            <person name="Kent A.D."/>
        </authorList>
    </citation>
    <scope>NUCLEOTIDE SEQUENCE [LARGE SCALE GENOMIC DNA]</scope>
    <source>
        <strain evidence="3 4">CCAP 1448/3</strain>
    </source>
</reference>
<protein>
    <submittedName>
        <fullName evidence="3">Beta-propeller domain-containing protein, methanol dehydrogenase</fullName>
    </submittedName>
</protein>
<name>A0A2T1BWR2_9CYAN</name>
<keyword evidence="1" id="KW-1133">Transmembrane helix</keyword>
<evidence type="ECO:0000313" key="3">
    <source>
        <dbReference type="EMBL" id="PSB00450.1"/>
    </source>
</evidence>
<keyword evidence="4" id="KW-1185">Reference proteome</keyword>
<dbReference type="OrthoDB" id="458740at2"/>
<sequence>MKQLYGRFEGWKQHIGNWLVILFLVLLGTQILPNPAYATGVYEIPPLSGTWLVDKADVFSLLNAGQISGSLEKLAKDTGNEVHMVTIRRLDYGETAQTFADKLFDKWFSTEEAQAHQVVLVLDTVTNTTGIRTGAAVKDLMSDDIAKSIASETVVAPLRQGNKYNQAFSDGRDRLVAVLSGKEDPGPPKIVSKVDAESRFAKAEETKSSNATVWVIGLLIAATVIPMATYYLYVKN</sequence>
<accession>A0A2T1BWR2</accession>
<dbReference type="AlphaFoldDB" id="A0A2T1BWR2"/>
<keyword evidence="1" id="KW-0472">Membrane</keyword>
<reference evidence="3 4" key="2">
    <citation type="submission" date="2018-03" db="EMBL/GenBank/DDBJ databases">
        <title>The ancient ancestry and fast evolution of plastids.</title>
        <authorList>
            <person name="Moore K.R."/>
            <person name="Magnabosco C."/>
            <person name="Momper L."/>
            <person name="Gold D.A."/>
            <person name="Bosak T."/>
            <person name="Fournier G.P."/>
        </authorList>
    </citation>
    <scope>NUCLEOTIDE SEQUENCE [LARGE SCALE GENOMIC DNA]</scope>
    <source>
        <strain evidence="3 4">CCAP 1448/3</strain>
    </source>
</reference>
<evidence type="ECO:0000256" key="1">
    <source>
        <dbReference type="SAM" id="Phobius"/>
    </source>
</evidence>
<dbReference type="Proteomes" id="UP000238762">
    <property type="component" value="Unassembled WGS sequence"/>
</dbReference>
<dbReference type="PANTHER" id="PTHR30373">
    <property type="entry name" value="UPF0603 PROTEIN YGCG"/>
    <property type="match status" value="1"/>
</dbReference>
<dbReference type="Gene3D" id="3.10.310.50">
    <property type="match status" value="1"/>
</dbReference>
<proteinExistence type="predicted"/>
<dbReference type="Pfam" id="PF04536">
    <property type="entry name" value="TPM_phosphatase"/>
    <property type="match status" value="1"/>
</dbReference>
<dbReference type="EMBL" id="PVWJ01000211">
    <property type="protein sequence ID" value="PSB00450.1"/>
    <property type="molecule type" value="Genomic_DNA"/>
</dbReference>
<comment type="caution">
    <text evidence="3">The sequence shown here is derived from an EMBL/GenBank/DDBJ whole genome shotgun (WGS) entry which is preliminary data.</text>
</comment>
<dbReference type="NCBIfam" id="NF047379">
    <property type="entry name" value="photo_II_Psb32"/>
    <property type="match status" value="1"/>
</dbReference>
<dbReference type="PANTHER" id="PTHR30373:SF2">
    <property type="entry name" value="UPF0603 PROTEIN YGCG"/>
    <property type="match status" value="1"/>
</dbReference>
<evidence type="ECO:0000313" key="4">
    <source>
        <dbReference type="Proteomes" id="UP000238762"/>
    </source>
</evidence>
<dbReference type="InterPro" id="IPR007621">
    <property type="entry name" value="TPM_dom"/>
</dbReference>
<keyword evidence="1" id="KW-0812">Transmembrane</keyword>
<feature type="domain" description="TPM" evidence="2">
    <location>
        <begin position="53"/>
        <end position="177"/>
    </location>
</feature>
<organism evidence="3 4">
    <name type="scientific">Merismopedia glauca CCAP 1448/3</name>
    <dbReference type="NCBI Taxonomy" id="1296344"/>
    <lineage>
        <taxon>Bacteria</taxon>
        <taxon>Bacillati</taxon>
        <taxon>Cyanobacteriota</taxon>
        <taxon>Cyanophyceae</taxon>
        <taxon>Synechococcales</taxon>
        <taxon>Merismopediaceae</taxon>
        <taxon>Merismopedia</taxon>
    </lineage>
</organism>
<feature type="transmembrane region" description="Helical" evidence="1">
    <location>
        <begin position="211"/>
        <end position="233"/>
    </location>
</feature>